<reference evidence="2" key="1">
    <citation type="submission" date="2023-10" db="EMBL/GenBank/DDBJ databases">
        <authorList>
            <person name="Chen Y."/>
            <person name="Shah S."/>
            <person name="Dougan E. K."/>
            <person name="Thang M."/>
            <person name="Chan C."/>
        </authorList>
    </citation>
    <scope>NUCLEOTIDE SEQUENCE [LARGE SCALE GENOMIC DNA]</scope>
</reference>
<keyword evidence="3" id="KW-1185">Reference proteome</keyword>
<organism evidence="2 3">
    <name type="scientific">Prorocentrum cordatum</name>
    <dbReference type="NCBI Taxonomy" id="2364126"/>
    <lineage>
        <taxon>Eukaryota</taxon>
        <taxon>Sar</taxon>
        <taxon>Alveolata</taxon>
        <taxon>Dinophyceae</taxon>
        <taxon>Prorocentrales</taxon>
        <taxon>Prorocentraceae</taxon>
        <taxon>Prorocentrum</taxon>
    </lineage>
</organism>
<evidence type="ECO:0000256" key="1">
    <source>
        <dbReference type="SAM" id="SignalP"/>
    </source>
</evidence>
<sequence length="508" mass="55362">MPCVMSMRWLLRAHIMSFVLRRALAARAIPALTVEQRANDTWQAKLAVAMRVAQDGGNTNKVKWAERWMDFRTSLDFTPWTAGLLEGTMEVPTVCASEYTLHGKTMKYPSVDVPLLGTVGGGKIYHTFMVFADQELPKHGKRGKAPKRKGCGELLQIMSQTSARTKKYAKLQEQAASLGCLSLEAVGAAESRILQALQDEFEKMSELSVRFVSNATGHEDQTAVMRVSARESRSSRSVSPTPVTQAVVEELLDWVFHSLSKYASKSGAGLWAAVRQSLERTPPKIGLKAFGDGRWEWSLRGSCAAAGDGLQDCSNWTYSIPGNIKEIQVQNETLAIILSAVEEAREVASEQDWKLLAQAPAVYAAAGFDKPGILDNGGWECDRIEAKCEVHPQCARVAAQMLAYPFGGDKKYASSWTAKATTFASSLWGGKFDSDGFHSSCHVPGGAYCWSYTDCLQEMLNWLCAQEETAGPCCPNADVATACREDVNGAGCKVCAKPESPSVQADSD</sequence>
<gene>
    <name evidence="2" type="ORF">PCOR1329_LOCUS71121</name>
</gene>
<comment type="caution">
    <text evidence="2">The sequence shown here is derived from an EMBL/GenBank/DDBJ whole genome shotgun (WGS) entry which is preliminary data.</text>
</comment>
<name>A0ABN9WW22_9DINO</name>
<keyword evidence="1" id="KW-0732">Signal</keyword>
<dbReference type="Proteomes" id="UP001189429">
    <property type="component" value="Unassembled WGS sequence"/>
</dbReference>
<evidence type="ECO:0000313" key="3">
    <source>
        <dbReference type="Proteomes" id="UP001189429"/>
    </source>
</evidence>
<feature type="chain" id="PRO_5045709312" evidence="1">
    <location>
        <begin position="26"/>
        <end position="508"/>
    </location>
</feature>
<evidence type="ECO:0000313" key="2">
    <source>
        <dbReference type="EMBL" id="CAK0891069.1"/>
    </source>
</evidence>
<dbReference type="EMBL" id="CAUYUJ010019424">
    <property type="protein sequence ID" value="CAK0891069.1"/>
    <property type="molecule type" value="Genomic_DNA"/>
</dbReference>
<accession>A0ABN9WW22</accession>
<protein>
    <submittedName>
        <fullName evidence="2">Uncharacterized protein</fullName>
    </submittedName>
</protein>
<proteinExistence type="predicted"/>
<feature type="signal peptide" evidence="1">
    <location>
        <begin position="1"/>
        <end position="25"/>
    </location>
</feature>